<dbReference type="KEGG" id="ela:UCREL1_2347"/>
<protein>
    <submittedName>
        <fullName evidence="3">Uncharacterized protein</fullName>
    </submittedName>
</protein>
<feature type="region of interest" description="Disordered" evidence="1">
    <location>
        <begin position="199"/>
        <end position="223"/>
    </location>
</feature>
<dbReference type="OMA" id="SIELEFW"/>
<feature type="transmembrane region" description="Helical" evidence="2">
    <location>
        <begin position="77"/>
        <end position="103"/>
    </location>
</feature>
<dbReference type="AlphaFoldDB" id="M7T270"/>
<feature type="region of interest" description="Disordered" evidence="1">
    <location>
        <begin position="110"/>
        <end position="182"/>
    </location>
</feature>
<feature type="compositionally biased region" description="Low complexity" evidence="1">
    <location>
        <begin position="153"/>
        <end position="165"/>
    </location>
</feature>
<dbReference type="OrthoDB" id="4768211at2759"/>
<keyword evidence="2" id="KW-0472">Membrane</keyword>
<dbReference type="Proteomes" id="UP000012174">
    <property type="component" value="Unassembled WGS sequence"/>
</dbReference>
<feature type="transmembrane region" description="Helical" evidence="2">
    <location>
        <begin position="39"/>
        <end position="57"/>
    </location>
</feature>
<dbReference type="HOGENOM" id="CLU_1120481_0_0_1"/>
<gene>
    <name evidence="3" type="ORF">UCREL1_2347</name>
</gene>
<dbReference type="EMBL" id="KB705827">
    <property type="protein sequence ID" value="EMR70617.1"/>
    <property type="molecule type" value="Genomic_DNA"/>
</dbReference>
<evidence type="ECO:0000313" key="3">
    <source>
        <dbReference type="EMBL" id="EMR70617.1"/>
    </source>
</evidence>
<feature type="transmembrane region" description="Helical" evidence="2">
    <location>
        <begin position="12"/>
        <end position="32"/>
    </location>
</feature>
<sequence length="223" mass="24387">MAAEDWLAHLKTAGSAMLWALGWMLNICYLVAIPLYYPLYYAFHSVLFVLSPAWYVFGTISSAAGVVVEFVVRLKLAYAAIIGILAGCVLHGTSNLIFVLLGVDSSSTAAEQKNRHGGGSSRRRRLAAGSEDEDGGGMRGDRSSIELEFWSGDTTTTSTSTTSAADSRRSTTKGQQQKEPALDYGELFDSKWKLLRASEKPRRRRRGLLAQTIHEESSESDSL</sequence>
<keyword evidence="2" id="KW-0812">Transmembrane</keyword>
<keyword evidence="2" id="KW-1133">Transmembrane helix</keyword>
<evidence type="ECO:0000313" key="4">
    <source>
        <dbReference type="Proteomes" id="UP000012174"/>
    </source>
</evidence>
<proteinExistence type="predicted"/>
<name>M7T270_EUTLA</name>
<reference evidence="4" key="1">
    <citation type="journal article" date="2013" name="Genome Announc.">
        <title>Draft genome sequence of the grapevine dieback fungus Eutypa lata UCR-EL1.</title>
        <authorList>
            <person name="Blanco-Ulate B."/>
            <person name="Rolshausen P.E."/>
            <person name="Cantu D."/>
        </authorList>
    </citation>
    <scope>NUCLEOTIDE SEQUENCE [LARGE SCALE GENOMIC DNA]</scope>
    <source>
        <strain evidence="4">UCR-EL1</strain>
    </source>
</reference>
<keyword evidence="4" id="KW-1185">Reference proteome</keyword>
<accession>M7T270</accession>
<evidence type="ECO:0000256" key="1">
    <source>
        <dbReference type="SAM" id="MobiDB-lite"/>
    </source>
</evidence>
<evidence type="ECO:0000256" key="2">
    <source>
        <dbReference type="SAM" id="Phobius"/>
    </source>
</evidence>
<organism evidence="3 4">
    <name type="scientific">Eutypa lata (strain UCR-EL1)</name>
    <name type="common">Grapevine dieback disease fungus</name>
    <name type="synonym">Eutypa armeniacae</name>
    <dbReference type="NCBI Taxonomy" id="1287681"/>
    <lineage>
        <taxon>Eukaryota</taxon>
        <taxon>Fungi</taxon>
        <taxon>Dikarya</taxon>
        <taxon>Ascomycota</taxon>
        <taxon>Pezizomycotina</taxon>
        <taxon>Sordariomycetes</taxon>
        <taxon>Xylariomycetidae</taxon>
        <taxon>Xylariales</taxon>
        <taxon>Diatrypaceae</taxon>
        <taxon>Eutypa</taxon>
    </lineage>
</organism>